<feature type="domain" description="OmpR/PhoB-type" evidence="9">
    <location>
        <begin position="125"/>
        <end position="223"/>
    </location>
</feature>
<accession>A0A2T3P0L3</accession>
<dbReference type="InterPro" id="IPR001867">
    <property type="entry name" value="OmpR/PhoB-type_DNA-bd"/>
</dbReference>
<dbReference type="SMART" id="SM00448">
    <property type="entry name" value="REC"/>
    <property type="match status" value="1"/>
</dbReference>
<dbReference type="Pfam" id="PF00072">
    <property type="entry name" value="Response_reg"/>
    <property type="match status" value="1"/>
</dbReference>
<protein>
    <submittedName>
        <fullName evidence="10">DNA-binding response regulator</fullName>
    </submittedName>
</protein>
<evidence type="ECO:0000256" key="1">
    <source>
        <dbReference type="ARBA" id="ARBA00022553"/>
    </source>
</evidence>
<evidence type="ECO:0000256" key="3">
    <source>
        <dbReference type="ARBA" id="ARBA00023015"/>
    </source>
</evidence>
<evidence type="ECO:0000256" key="6">
    <source>
        <dbReference type="PROSITE-ProRule" id="PRU00169"/>
    </source>
</evidence>
<dbReference type="GO" id="GO:0000976">
    <property type="term" value="F:transcription cis-regulatory region binding"/>
    <property type="evidence" value="ECO:0007669"/>
    <property type="project" value="TreeGrafter"/>
</dbReference>
<dbReference type="GO" id="GO:0006355">
    <property type="term" value="P:regulation of DNA-templated transcription"/>
    <property type="evidence" value="ECO:0007669"/>
    <property type="project" value="InterPro"/>
</dbReference>
<comment type="caution">
    <text evidence="10">The sequence shown here is derived from an EMBL/GenBank/DDBJ whole genome shotgun (WGS) entry which is preliminary data.</text>
</comment>
<reference evidence="10 11" key="1">
    <citation type="submission" date="2018-01" db="EMBL/GenBank/DDBJ databases">
        <title>Whole genome sequencing of Histamine producing bacteria.</title>
        <authorList>
            <person name="Butler K."/>
        </authorList>
    </citation>
    <scope>NUCLEOTIDE SEQUENCE [LARGE SCALE GENOMIC DNA]</scope>
    <source>
        <strain evidence="10 11">DSM 100436</strain>
    </source>
</reference>
<evidence type="ECO:0000313" key="11">
    <source>
        <dbReference type="Proteomes" id="UP000241771"/>
    </source>
</evidence>
<feature type="domain" description="Response regulatory" evidence="8">
    <location>
        <begin position="2"/>
        <end position="116"/>
    </location>
</feature>
<dbReference type="GO" id="GO:0032993">
    <property type="term" value="C:protein-DNA complex"/>
    <property type="evidence" value="ECO:0007669"/>
    <property type="project" value="TreeGrafter"/>
</dbReference>
<dbReference type="PROSITE" id="PS50110">
    <property type="entry name" value="RESPONSE_REGULATORY"/>
    <property type="match status" value="1"/>
</dbReference>
<dbReference type="SUPFAM" id="SSF52172">
    <property type="entry name" value="CheY-like"/>
    <property type="match status" value="1"/>
</dbReference>
<evidence type="ECO:0000256" key="7">
    <source>
        <dbReference type="PROSITE-ProRule" id="PRU01091"/>
    </source>
</evidence>
<dbReference type="InterPro" id="IPR036388">
    <property type="entry name" value="WH-like_DNA-bd_sf"/>
</dbReference>
<feature type="DNA-binding region" description="OmpR/PhoB-type" evidence="7">
    <location>
        <begin position="125"/>
        <end position="223"/>
    </location>
</feature>
<dbReference type="OrthoDB" id="4127888at2"/>
<dbReference type="Proteomes" id="UP000241771">
    <property type="component" value="Unassembled WGS sequence"/>
</dbReference>
<dbReference type="SMART" id="SM00862">
    <property type="entry name" value="Trans_reg_C"/>
    <property type="match status" value="1"/>
</dbReference>
<keyword evidence="11" id="KW-1185">Reference proteome</keyword>
<dbReference type="PROSITE" id="PS51755">
    <property type="entry name" value="OMPR_PHOB"/>
    <property type="match status" value="1"/>
</dbReference>
<dbReference type="PANTHER" id="PTHR48111:SF22">
    <property type="entry name" value="REGULATOR OF RPOS"/>
    <property type="match status" value="1"/>
</dbReference>
<dbReference type="InterPro" id="IPR039420">
    <property type="entry name" value="WalR-like"/>
</dbReference>
<evidence type="ECO:0000256" key="4">
    <source>
        <dbReference type="ARBA" id="ARBA00023125"/>
    </source>
</evidence>
<keyword evidence="4 7" id="KW-0238">DNA-binding</keyword>
<dbReference type="Gene3D" id="6.10.250.690">
    <property type="match status" value="1"/>
</dbReference>
<dbReference type="CDD" id="cd17624">
    <property type="entry name" value="REC_OmpR_PmrA-like"/>
    <property type="match status" value="1"/>
</dbReference>
<organism evidence="10 11">
    <name type="scientific">Photobacterium sanctipauli</name>
    <dbReference type="NCBI Taxonomy" id="1342794"/>
    <lineage>
        <taxon>Bacteria</taxon>
        <taxon>Pseudomonadati</taxon>
        <taxon>Pseudomonadota</taxon>
        <taxon>Gammaproteobacteria</taxon>
        <taxon>Vibrionales</taxon>
        <taxon>Vibrionaceae</taxon>
        <taxon>Photobacterium</taxon>
    </lineage>
</organism>
<sequence length="225" mass="26027">MNILVIEDDSHISNFLQQGFEEMGFNVSCIADGKQGYQLATQDEFDLVILDLMLPTWDGMDVLRRLRGEGYQVPIIILSARHLVEEKVQGLQSGADDYLVKPFAFAELAARCQTLLRRQMPTNSQSQLVYSDLKLDLLSRKLFRREKEISLKQREFDLLQLLMQQPERVFSKTIILEKIWGYQFNPQTNVVDVLVCRLRAQVDKGFEQPLIHTIRGVGYVLKYES</sequence>
<dbReference type="GO" id="GO:0000156">
    <property type="term" value="F:phosphorelay response regulator activity"/>
    <property type="evidence" value="ECO:0007669"/>
    <property type="project" value="TreeGrafter"/>
</dbReference>
<dbReference type="Gene3D" id="1.10.10.10">
    <property type="entry name" value="Winged helix-like DNA-binding domain superfamily/Winged helix DNA-binding domain"/>
    <property type="match status" value="1"/>
</dbReference>
<dbReference type="PANTHER" id="PTHR48111">
    <property type="entry name" value="REGULATOR OF RPOS"/>
    <property type="match status" value="1"/>
</dbReference>
<feature type="modified residue" description="4-aspartylphosphate" evidence="6">
    <location>
        <position position="51"/>
    </location>
</feature>
<dbReference type="RefSeq" id="WP_036816777.1">
    <property type="nucleotide sequence ID" value="NZ_JGVO01000044.1"/>
</dbReference>
<evidence type="ECO:0000259" key="8">
    <source>
        <dbReference type="PROSITE" id="PS50110"/>
    </source>
</evidence>
<evidence type="ECO:0000259" key="9">
    <source>
        <dbReference type="PROSITE" id="PS51755"/>
    </source>
</evidence>
<dbReference type="GO" id="GO:0005829">
    <property type="term" value="C:cytosol"/>
    <property type="evidence" value="ECO:0007669"/>
    <property type="project" value="TreeGrafter"/>
</dbReference>
<dbReference type="FunFam" id="1.10.10.10:FF:000005">
    <property type="entry name" value="Two-component system response regulator"/>
    <property type="match status" value="1"/>
</dbReference>
<dbReference type="CDD" id="cd00383">
    <property type="entry name" value="trans_reg_C"/>
    <property type="match status" value="1"/>
</dbReference>
<evidence type="ECO:0000256" key="2">
    <source>
        <dbReference type="ARBA" id="ARBA00023012"/>
    </source>
</evidence>
<name>A0A2T3P0L3_9GAMM</name>
<dbReference type="InterPro" id="IPR001789">
    <property type="entry name" value="Sig_transdc_resp-reg_receiver"/>
</dbReference>
<keyword evidence="2" id="KW-0902">Two-component regulatory system</keyword>
<gene>
    <name evidence="10" type="ORF">C9I98_02015</name>
</gene>
<evidence type="ECO:0000313" key="10">
    <source>
        <dbReference type="EMBL" id="PSW22063.1"/>
    </source>
</evidence>
<dbReference type="FunFam" id="3.40.50.2300:FF:000001">
    <property type="entry name" value="DNA-binding response regulator PhoB"/>
    <property type="match status" value="1"/>
</dbReference>
<dbReference type="EMBL" id="PYMA01000001">
    <property type="protein sequence ID" value="PSW22063.1"/>
    <property type="molecule type" value="Genomic_DNA"/>
</dbReference>
<keyword evidence="5" id="KW-0804">Transcription</keyword>
<proteinExistence type="predicted"/>
<dbReference type="Gene3D" id="3.40.50.2300">
    <property type="match status" value="1"/>
</dbReference>
<dbReference type="AlphaFoldDB" id="A0A2T3P0L3"/>
<dbReference type="InterPro" id="IPR011006">
    <property type="entry name" value="CheY-like_superfamily"/>
</dbReference>
<dbReference type="Pfam" id="PF00486">
    <property type="entry name" value="Trans_reg_C"/>
    <property type="match status" value="1"/>
</dbReference>
<keyword evidence="3" id="KW-0805">Transcription regulation</keyword>
<evidence type="ECO:0000256" key="5">
    <source>
        <dbReference type="ARBA" id="ARBA00023163"/>
    </source>
</evidence>
<keyword evidence="1 6" id="KW-0597">Phosphoprotein</keyword>